<proteinExistence type="inferred from homology"/>
<dbReference type="Pfam" id="PF02503">
    <property type="entry name" value="PP_kinase"/>
    <property type="match status" value="1"/>
</dbReference>
<gene>
    <name evidence="6" type="primary">ppk</name>
    <name evidence="12" type="ORF">MUS1_15110</name>
</gene>
<dbReference type="PATRIC" id="fig|1122207.3.peg.2172"/>
<evidence type="ECO:0000256" key="5">
    <source>
        <dbReference type="ARBA" id="ARBA00022840"/>
    </source>
</evidence>
<dbReference type="OrthoDB" id="9761456at2"/>
<comment type="caution">
    <text evidence="12">The sequence shown here is derived from an EMBL/GenBank/DDBJ whole genome shotgun (WGS) entry which is preliminary data.</text>
</comment>
<evidence type="ECO:0000259" key="10">
    <source>
        <dbReference type="Pfam" id="PF13090"/>
    </source>
</evidence>
<comment type="function">
    <text evidence="6 7">Catalyzes the reversible transfer of the terminal phosphate of ATP to form a long-chain polyphosphate (polyP).</text>
</comment>
<dbReference type="GO" id="GO:0046872">
    <property type="term" value="F:metal ion binding"/>
    <property type="evidence" value="ECO:0007669"/>
    <property type="project" value="UniProtKB-KW"/>
</dbReference>
<evidence type="ECO:0000259" key="11">
    <source>
        <dbReference type="Pfam" id="PF17941"/>
    </source>
</evidence>
<dbReference type="Pfam" id="PF17941">
    <property type="entry name" value="PP_kinase_C_1"/>
    <property type="match status" value="1"/>
</dbReference>
<dbReference type="SUPFAM" id="SSF140356">
    <property type="entry name" value="PPK N-terminal domain-like"/>
    <property type="match status" value="1"/>
</dbReference>
<dbReference type="Pfam" id="PF13089">
    <property type="entry name" value="PP_kinase_N"/>
    <property type="match status" value="1"/>
</dbReference>
<feature type="binding site" evidence="6">
    <location>
        <position position="428"/>
    </location>
    <ligand>
        <name>Mg(2+)</name>
        <dbReference type="ChEBI" id="CHEBI:18420"/>
    </ligand>
</feature>
<dbReference type="PANTHER" id="PTHR30218">
    <property type="entry name" value="POLYPHOSPHATE KINASE"/>
    <property type="match status" value="1"/>
</dbReference>
<name>X7E3W3_9GAMM</name>
<evidence type="ECO:0000256" key="6">
    <source>
        <dbReference type="HAMAP-Rule" id="MF_00347"/>
    </source>
</evidence>
<evidence type="ECO:0000313" key="13">
    <source>
        <dbReference type="Proteomes" id="UP000054058"/>
    </source>
</evidence>
<dbReference type="Gene3D" id="3.30.1840.10">
    <property type="entry name" value="Polyphosphate kinase middle domain"/>
    <property type="match status" value="1"/>
</dbReference>
<dbReference type="InterPro" id="IPR036830">
    <property type="entry name" value="PP_kinase_middle_dom_sf"/>
</dbReference>
<dbReference type="NCBIfam" id="TIGR03705">
    <property type="entry name" value="poly_P_kin"/>
    <property type="match status" value="1"/>
</dbReference>
<dbReference type="PIRSF" id="PIRSF015589">
    <property type="entry name" value="PP_kinase"/>
    <property type="match status" value="1"/>
</dbReference>
<organism evidence="12 13">
    <name type="scientific">Marinomonas ushuaiensis DSM 15871</name>
    <dbReference type="NCBI Taxonomy" id="1122207"/>
    <lineage>
        <taxon>Bacteria</taxon>
        <taxon>Pseudomonadati</taxon>
        <taxon>Pseudomonadota</taxon>
        <taxon>Gammaproteobacteria</taxon>
        <taxon>Oceanospirillales</taxon>
        <taxon>Oceanospirillaceae</taxon>
        <taxon>Marinomonas</taxon>
    </lineage>
</organism>
<dbReference type="Gene3D" id="3.30.870.10">
    <property type="entry name" value="Endonuclease Chain A"/>
    <property type="match status" value="2"/>
</dbReference>
<accession>X7E3W3</accession>
<feature type="domain" description="Polyphosphate kinase middle" evidence="8">
    <location>
        <begin position="173"/>
        <end position="356"/>
    </location>
</feature>
<comment type="cofactor">
    <cofactor evidence="6">
        <name>Mg(2+)</name>
        <dbReference type="ChEBI" id="CHEBI:18420"/>
    </cofactor>
</comment>
<dbReference type="HAMAP" id="MF_00347">
    <property type="entry name" value="Polyphosphate_kinase"/>
    <property type="match status" value="1"/>
</dbReference>
<dbReference type="GO" id="GO:0005524">
    <property type="term" value="F:ATP binding"/>
    <property type="evidence" value="ECO:0007669"/>
    <property type="project" value="UniProtKB-KW"/>
</dbReference>
<dbReference type="Gene3D" id="1.20.58.310">
    <property type="entry name" value="Polyphosphate kinase N-terminal domain"/>
    <property type="match status" value="1"/>
</dbReference>
<evidence type="ECO:0000256" key="4">
    <source>
        <dbReference type="ARBA" id="ARBA00022777"/>
    </source>
</evidence>
<comment type="catalytic activity">
    <reaction evidence="6 7">
        <text>[phosphate](n) + ATP = [phosphate](n+1) + ADP</text>
        <dbReference type="Rhea" id="RHEA:19573"/>
        <dbReference type="Rhea" id="RHEA-COMP:9859"/>
        <dbReference type="Rhea" id="RHEA-COMP:14280"/>
        <dbReference type="ChEBI" id="CHEBI:16838"/>
        <dbReference type="ChEBI" id="CHEBI:30616"/>
        <dbReference type="ChEBI" id="CHEBI:456216"/>
        <dbReference type="EC" id="2.7.4.1"/>
    </reaction>
</comment>
<dbReference type="InterPro" id="IPR025200">
    <property type="entry name" value="PPK_C_dom2"/>
</dbReference>
<dbReference type="SUPFAM" id="SSF56024">
    <property type="entry name" value="Phospholipase D/nuclease"/>
    <property type="match status" value="2"/>
</dbReference>
<dbReference type="InterPro" id="IPR041108">
    <property type="entry name" value="PP_kinase_C_1"/>
</dbReference>
<dbReference type="GO" id="GO:0009358">
    <property type="term" value="C:polyphosphate kinase complex"/>
    <property type="evidence" value="ECO:0007669"/>
    <property type="project" value="InterPro"/>
</dbReference>
<keyword evidence="13" id="KW-1185">Reference proteome</keyword>
<feature type="active site" description="Phosphohistidine intermediate" evidence="6">
    <location>
        <position position="488"/>
    </location>
</feature>
<dbReference type="InterPro" id="IPR024953">
    <property type="entry name" value="PP_kinase_middle"/>
</dbReference>
<evidence type="ECO:0000256" key="1">
    <source>
        <dbReference type="ARBA" id="ARBA00022553"/>
    </source>
</evidence>
<keyword evidence="6" id="KW-0479">Metal-binding</keyword>
<keyword evidence="1 6" id="KW-0597">Phosphoprotein</keyword>
<dbReference type="GO" id="GO:0006799">
    <property type="term" value="P:polyphosphate biosynthetic process"/>
    <property type="evidence" value="ECO:0007669"/>
    <property type="project" value="UniProtKB-UniRule"/>
</dbReference>
<dbReference type="SUPFAM" id="SSF143724">
    <property type="entry name" value="PHP14-like"/>
    <property type="match status" value="1"/>
</dbReference>
<keyword evidence="5 6" id="KW-0067">ATP-binding</keyword>
<feature type="binding site" evidence="6">
    <location>
        <position position="645"/>
    </location>
    <ligand>
        <name>ATP</name>
        <dbReference type="ChEBI" id="CHEBI:30616"/>
    </ligand>
</feature>
<dbReference type="NCBIfam" id="NF003921">
    <property type="entry name" value="PRK05443.2-2"/>
    <property type="match status" value="1"/>
</dbReference>
<dbReference type="PANTHER" id="PTHR30218:SF0">
    <property type="entry name" value="POLYPHOSPHATE KINASE"/>
    <property type="match status" value="1"/>
</dbReference>
<dbReference type="GO" id="GO:0008976">
    <property type="term" value="F:polyphosphate kinase activity"/>
    <property type="evidence" value="ECO:0007669"/>
    <property type="project" value="UniProtKB-UniRule"/>
</dbReference>
<sequence>MSEQSVNEIEKKESTPSQLVEIDAELILEPIPEQPQDPTKIAIEERLPEEIDLADPELYFNRELSHLQFNARVLEQAMDENHPILNRLMFLCIFSSNMDEFFEIRVAGLKSQLEYSREKNGPDGMHPKKVLALISEQAHKLVRRQYRILNDIILPKLAEVNVKFIRRTVWNEKQATWVKRYFRDNVLPIISPIGLDPAHPFPRLANKTFNFVVELEGRDAFGRENGLAIVPAPSSLPRLVKLPGDVCEGGDNLVFLSSIIHAHADQLFPGMTVKGCFQFRLTRNADLEVDSDDIGVDLAGALRTELQSRHYGSSVRLEIAENCPPHIVDSLLKQFDLEQQDLYRIDGPVNLSRLMAVLELVDRPDLMYAPFSPGLPRKLASSGGIFEAVRQRDYLLMHPFESFSPVIDLLSEAAKDPNVVAIRQTLYRTGARSPIANALVEAARNGKEVTVVIELRARFDEAENLTLASRLQDAGAIVVYGVVRHKTHAKMILIVRREGANLNRYVHLGTGNYHAGNARLYTDYSFMTCNKDIGDDVHRVFQQLTGMSKELKVKKLLHAPFTLRDRLLEMIDREATNAKNGDPSRIIIKVNSLTEQRLVQALYKASQAGVKIDLIIRGICTLRPGIKGISSNIRVRSIIGRFLEHTRVYYFYNNRNPQVYLSSADGMDRNLNNRIEVAFPLQDYKQTRRVKKELEYYLTDNTQSWILQSDGSYQLSKPRKGEYRSAQRVLLNELADSTR</sequence>
<keyword evidence="2 6" id="KW-0808">Transferase</keyword>
<dbReference type="InterPro" id="IPR003414">
    <property type="entry name" value="PP_kinase"/>
</dbReference>
<dbReference type="STRING" id="1122207.MUS1_15110"/>
<dbReference type="EMBL" id="JAMB01000008">
    <property type="protein sequence ID" value="ETX10555.1"/>
    <property type="molecule type" value="Genomic_DNA"/>
</dbReference>
<reference evidence="12 13" key="1">
    <citation type="submission" date="2014-01" db="EMBL/GenBank/DDBJ databases">
        <title>Marinomonas ushuaiensis DSM 15871 Genome Sequencing.</title>
        <authorList>
            <person name="Lai Q."/>
            <person name="Shao Z.S."/>
        </authorList>
    </citation>
    <scope>NUCLEOTIDE SEQUENCE [LARGE SCALE GENOMIC DNA]</scope>
    <source>
        <strain evidence="12 13">DSM 15871</strain>
    </source>
</reference>
<evidence type="ECO:0000259" key="8">
    <source>
        <dbReference type="Pfam" id="PF02503"/>
    </source>
</evidence>
<comment type="PTM">
    <text evidence="6 7">An intermediate of this reaction is the autophosphorylated ppk in which a phosphate is covalently linked to a histidine residue through a N-P bond.</text>
</comment>
<feature type="binding site" evidence="6">
    <location>
        <position position="617"/>
    </location>
    <ligand>
        <name>ATP</name>
        <dbReference type="ChEBI" id="CHEBI:30616"/>
    </ligand>
</feature>
<dbReference type="AlphaFoldDB" id="X7E3W3"/>
<dbReference type="InterPro" id="IPR036832">
    <property type="entry name" value="PPK_N_dom_sf"/>
</dbReference>
<comment type="similarity">
    <text evidence="6 7">Belongs to the polyphosphate kinase 1 (PPK1) family.</text>
</comment>
<feature type="binding site" evidence="6">
    <location>
        <position position="458"/>
    </location>
    <ligand>
        <name>Mg(2+)</name>
        <dbReference type="ChEBI" id="CHEBI:18420"/>
    </ligand>
</feature>
<feature type="binding site" evidence="6">
    <location>
        <position position="97"/>
    </location>
    <ligand>
        <name>ATP</name>
        <dbReference type="ChEBI" id="CHEBI:30616"/>
    </ligand>
</feature>
<evidence type="ECO:0000256" key="7">
    <source>
        <dbReference type="RuleBase" id="RU003800"/>
    </source>
</evidence>
<dbReference type="InterPro" id="IPR025198">
    <property type="entry name" value="PPK_N_dom"/>
</dbReference>
<dbReference type="eggNOG" id="COG0855">
    <property type="taxonomic scope" value="Bacteria"/>
</dbReference>
<dbReference type="NCBIfam" id="NF003918">
    <property type="entry name" value="PRK05443.1-2"/>
    <property type="match status" value="1"/>
</dbReference>
<dbReference type="Proteomes" id="UP000054058">
    <property type="component" value="Unassembled WGS sequence"/>
</dbReference>
<evidence type="ECO:0000313" key="12">
    <source>
        <dbReference type="EMBL" id="ETX10555.1"/>
    </source>
</evidence>
<dbReference type="Pfam" id="PF13090">
    <property type="entry name" value="PP_kinase_C"/>
    <property type="match status" value="1"/>
</dbReference>
<dbReference type="CDD" id="cd09168">
    <property type="entry name" value="PLDc_PaPPK1_C2_like"/>
    <property type="match status" value="1"/>
</dbReference>
<feature type="domain" description="Polyphosphate kinase N-terminal" evidence="9">
    <location>
        <begin position="59"/>
        <end position="164"/>
    </location>
</feature>
<keyword evidence="4 6" id="KW-0418">Kinase</keyword>
<dbReference type="RefSeq" id="WP_156924884.1">
    <property type="nucleotide sequence ID" value="NZ_JAMB01000008.1"/>
</dbReference>
<keyword evidence="3 6" id="KW-0547">Nucleotide-binding</keyword>
<feature type="domain" description="Polyphosphate kinase C-terminal" evidence="11">
    <location>
        <begin position="385"/>
        <end position="549"/>
    </location>
</feature>
<dbReference type="NCBIfam" id="NF003917">
    <property type="entry name" value="PRK05443.1-1"/>
    <property type="match status" value="1"/>
</dbReference>
<keyword evidence="6" id="KW-0460">Magnesium</keyword>
<evidence type="ECO:0000256" key="3">
    <source>
        <dbReference type="ARBA" id="ARBA00022741"/>
    </source>
</evidence>
<feature type="binding site" evidence="6">
    <location>
        <position position="521"/>
    </location>
    <ligand>
        <name>ATP</name>
        <dbReference type="ChEBI" id="CHEBI:30616"/>
    </ligand>
</feature>
<evidence type="ECO:0000256" key="2">
    <source>
        <dbReference type="ARBA" id="ARBA00022679"/>
    </source>
</evidence>
<feature type="domain" description="Polyphosphate kinase C-terminal" evidence="10">
    <location>
        <begin position="556"/>
        <end position="727"/>
    </location>
</feature>
<protein>
    <recommendedName>
        <fullName evidence="6 7">Polyphosphate kinase</fullName>
        <ecNumber evidence="6 7">2.7.4.1</ecNumber>
    </recommendedName>
    <alternativeName>
        <fullName evidence="6">ATP-polyphosphate phosphotransferase</fullName>
    </alternativeName>
    <alternativeName>
        <fullName evidence="6">Polyphosphoric acid kinase</fullName>
    </alternativeName>
</protein>
<evidence type="ECO:0000259" key="9">
    <source>
        <dbReference type="Pfam" id="PF13089"/>
    </source>
</evidence>
<dbReference type="EC" id="2.7.4.1" evidence="6 7"/>